<comment type="caution">
    <text evidence="8">The sequence shown here is derived from an EMBL/GenBank/DDBJ whole genome shotgun (WGS) entry which is preliminary data.</text>
</comment>
<reference evidence="8 9" key="1">
    <citation type="journal article" date="2015" name="Genome Announc.">
        <title>Draft Genome Sequence of Clostridium tyrobutyricum Strain DIVETGP, Isolated from Cow's Milk for Grana Padano Production.</title>
        <authorList>
            <person name="Soggiu A."/>
            <person name="Piras C."/>
            <person name="Gaiarsa S."/>
            <person name="Sassera D."/>
            <person name="Roncada P."/>
            <person name="Bendixen E."/>
            <person name="Brasca M."/>
            <person name="Bonizzi L."/>
        </authorList>
    </citation>
    <scope>NUCLEOTIDE SEQUENCE [LARGE SCALE GENOMIC DNA]</scope>
    <source>
        <strain evidence="8 9">DIVETGP</strain>
    </source>
</reference>
<dbReference type="CDD" id="cd08010">
    <property type="entry name" value="MltG_like"/>
    <property type="match status" value="1"/>
</dbReference>
<evidence type="ECO:0000256" key="6">
    <source>
        <dbReference type="ARBA" id="ARBA00023316"/>
    </source>
</evidence>
<organism evidence="8 9">
    <name type="scientific">Clostridium tyrobutyricum DIVETGP</name>
    <dbReference type="NCBI Taxonomy" id="1408889"/>
    <lineage>
        <taxon>Bacteria</taxon>
        <taxon>Bacillati</taxon>
        <taxon>Bacillota</taxon>
        <taxon>Clostridia</taxon>
        <taxon>Eubacteriales</taxon>
        <taxon>Clostridiaceae</taxon>
        <taxon>Clostridium</taxon>
    </lineage>
</organism>
<evidence type="ECO:0000256" key="3">
    <source>
        <dbReference type="ARBA" id="ARBA00022989"/>
    </source>
</evidence>
<keyword evidence="3 7" id="KW-1133">Transmembrane helix</keyword>
<dbReference type="InterPro" id="IPR003770">
    <property type="entry name" value="MLTG-like"/>
</dbReference>
<dbReference type="GO" id="GO:0071555">
    <property type="term" value="P:cell wall organization"/>
    <property type="evidence" value="ECO:0007669"/>
    <property type="project" value="UniProtKB-KW"/>
</dbReference>
<evidence type="ECO:0000313" key="9">
    <source>
        <dbReference type="Proteomes" id="UP000019482"/>
    </source>
</evidence>
<keyword evidence="1 7" id="KW-1003">Cell membrane</keyword>
<sequence length="269" mass="31074">MKSKKFIFVAIVFILAIYGVFCLRNIPYISRHFRNNTNIVKVTIPEGYTTEQIGQALEKSGLVTKYDFMDAVENWESDKDTNYWFLKSIPNNKHKLDGFLYPATYSFNKKMSSREIVVEMLNAFAIHIQPYKEYITKNNLNTKDVVIIASLIEKEAKKDVDRPKISSVIYNRLNKNMPLQIDATILYIIGHKDKLYNKDLKVKSPYNTYLNTGLPPSAICNPGTKSISAAVHPANTKYLYYVLDNRTNEHIFSETYSNHLKNISTYNNK</sequence>
<evidence type="ECO:0000256" key="2">
    <source>
        <dbReference type="ARBA" id="ARBA00022692"/>
    </source>
</evidence>
<evidence type="ECO:0000256" key="5">
    <source>
        <dbReference type="ARBA" id="ARBA00023239"/>
    </source>
</evidence>
<name>W6N3M9_CLOTY</name>
<dbReference type="Gene3D" id="3.30.160.60">
    <property type="entry name" value="Classic Zinc Finger"/>
    <property type="match status" value="1"/>
</dbReference>
<dbReference type="GO" id="GO:0009252">
    <property type="term" value="P:peptidoglycan biosynthetic process"/>
    <property type="evidence" value="ECO:0007669"/>
    <property type="project" value="UniProtKB-UniRule"/>
</dbReference>
<dbReference type="AlphaFoldDB" id="W6N3M9"/>
<keyword evidence="5 7" id="KW-0456">Lyase</keyword>
<dbReference type="PANTHER" id="PTHR30518">
    <property type="entry name" value="ENDOLYTIC MUREIN TRANSGLYCOSYLASE"/>
    <property type="match status" value="1"/>
</dbReference>
<dbReference type="EMBL" id="CBXI010000008">
    <property type="protein sequence ID" value="CDL90701.1"/>
    <property type="molecule type" value="Genomic_DNA"/>
</dbReference>
<protein>
    <recommendedName>
        <fullName evidence="7">Endolytic murein transglycosylase</fullName>
        <ecNumber evidence="7">4.2.2.29</ecNumber>
    </recommendedName>
    <alternativeName>
        <fullName evidence="7">Peptidoglycan lytic transglycosylase</fullName>
    </alternativeName>
    <alternativeName>
        <fullName evidence="7">Peptidoglycan polymerization terminase</fullName>
    </alternativeName>
</protein>
<dbReference type="Proteomes" id="UP000019482">
    <property type="component" value="Unassembled WGS sequence"/>
</dbReference>
<dbReference type="PANTHER" id="PTHR30518:SF2">
    <property type="entry name" value="ENDOLYTIC MUREIN TRANSGLYCOSYLASE"/>
    <property type="match status" value="1"/>
</dbReference>
<gene>
    <name evidence="7" type="primary">mltG</name>
    <name evidence="8" type="ORF">CTDIVETGP_0771</name>
</gene>
<dbReference type="HAMAP" id="MF_02065">
    <property type="entry name" value="MltG"/>
    <property type="match status" value="1"/>
</dbReference>
<evidence type="ECO:0000256" key="7">
    <source>
        <dbReference type="HAMAP-Rule" id="MF_02065"/>
    </source>
</evidence>
<evidence type="ECO:0000256" key="1">
    <source>
        <dbReference type="ARBA" id="ARBA00022475"/>
    </source>
</evidence>
<dbReference type="RefSeq" id="WP_017895360.1">
    <property type="nucleotide sequence ID" value="NZ_CBXI010000008.1"/>
</dbReference>
<dbReference type="GO" id="GO:0005886">
    <property type="term" value="C:plasma membrane"/>
    <property type="evidence" value="ECO:0007669"/>
    <property type="project" value="UniProtKB-UniRule"/>
</dbReference>
<evidence type="ECO:0000313" key="8">
    <source>
        <dbReference type="EMBL" id="CDL90701.1"/>
    </source>
</evidence>
<dbReference type="GeneID" id="29419682"/>
<keyword evidence="9" id="KW-1185">Reference proteome</keyword>
<keyword evidence="6 7" id="KW-0961">Cell wall biogenesis/degradation</keyword>
<dbReference type="EC" id="4.2.2.29" evidence="7"/>
<proteinExistence type="inferred from homology"/>
<keyword evidence="4 7" id="KW-0472">Membrane</keyword>
<comment type="similarity">
    <text evidence="7">Belongs to the transglycosylase MltG family.</text>
</comment>
<dbReference type="Pfam" id="PF02618">
    <property type="entry name" value="YceG"/>
    <property type="match status" value="1"/>
</dbReference>
<dbReference type="NCBIfam" id="TIGR00247">
    <property type="entry name" value="endolytic transglycosylase MltG"/>
    <property type="match status" value="1"/>
</dbReference>
<feature type="site" description="Important for catalytic activity" evidence="7">
    <location>
        <position position="155"/>
    </location>
</feature>
<comment type="function">
    <text evidence="7">Functions as a peptidoglycan terminase that cleaves nascent peptidoglycan strands endolytically to terminate their elongation.</text>
</comment>
<dbReference type="GO" id="GO:0008932">
    <property type="term" value="F:lytic endotransglycosylase activity"/>
    <property type="evidence" value="ECO:0007669"/>
    <property type="project" value="UniProtKB-UniRule"/>
</dbReference>
<dbReference type="Gene3D" id="3.30.1490.480">
    <property type="entry name" value="Endolytic murein transglycosylase"/>
    <property type="match status" value="1"/>
</dbReference>
<evidence type="ECO:0000256" key="4">
    <source>
        <dbReference type="ARBA" id="ARBA00023136"/>
    </source>
</evidence>
<keyword evidence="2 7" id="KW-0812">Transmembrane</keyword>
<comment type="catalytic activity">
    <reaction evidence="7">
        <text>a peptidoglycan chain = a peptidoglycan chain with N-acetyl-1,6-anhydromuramyl-[peptide] at the reducing end + a peptidoglycan chain with N-acetylglucosamine at the non-reducing end.</text>
        <dbReference type="EC" id="4.2.2.29"/>
    </reaction>
</comment>
<accession>W6N3M9</accession>